<sequence length="564" mass="63003">MVPMASAIRRRFLILCNPATGQINPLTALMEELVQRGHQVILSSSSHILKKAQKLQLRVGQIPQPEEIPSDEYLAKNQVVFYSLGSSEVMEDYTNKAMEHPERFQKMCRSAPGDIWGWLDTFTELVPGASSEYRDVVFFIRDLVEALDPDMIIVDNFSPFAVDGVRLTKRPFIETSPGAAAAVASNVNIFSSPIPMSGARTGSGDMFVLFRNFIFMLIWLKFIFFNPWPARRRQFRKEVLGLPSTDIICDSIMTPTPGMLPQQVATISFNVAGMDVYPAEAYDKSVYFVGPCFPPKQISTPAKSLPSSPNVNPTPLDFSPSVSVASTPTIGETMLEKEMFSMQTLTRDYDPVMAWLDRAHLDGKRVLYINMGSIFYYTRKDYDSIVQALKMLHDMYPNTMVLWKIPKLPFEVQPLPTPDEDRLPLYIRREDWLPSVESVLSHPAVAVCMHHGGGNSYNEALAYGVPQFCVSQWVDTHDIGLCIQNSGVGLWAEKSPFFDPSDMSTKLAQLLEDQNNKFRNTALSWKLKASQAGGTKSAADIIEGVVSSYQFANGSSKTPMLNAI</sequence>
<evidence type="ECO:0000313" key="6">
    <source>
        <dbReference type="Proteomes" id="UP000037751"/>
    </source>
</evidence>
<evidence type="ECO:0000256" key="3">
    <source>
        <dbReference type="SAM" id="Phobius"/>
    </source>
</evidence>
<dbReference type="EMBL" id="LGAV01000009">
    <property type="protein sequence ID" value="KOS12782.1"/>
    <property type="molecule type" value="Genomic_DNA"/>
</dbReference>
<dbReference type="GeneID" id="28727763"/>
<keyword evidence="1" id="KW-0328">Glycosyltransferase</keyword>
<evidence type="ECO:0000256" key="2">
    <source>
        <dbReference type="ARBA" id="ARBA00022679"/>
    </source>
</evidence>
<gene>
    <name evidence="5" type="ORF">Malapachy_1384</name>
</gene>
<proteinExistence type="predicted"/>
<dbReference type="RefSeq" id="XP_017990414.1">
    <property type="nucleotide sequence ID" value="XM_018135888.1"/>
</dbReference>
<dbReference type="Proteomes" id="UP000037751">
    <property type="component" value="Unassembled WGS sequence"/>
</dbReference>
<organism evidence="5 6">
    <name type="scientific">Malassezia pachydermatis</name>
    <dbReference type="NCBI Taxonomy" id="77020"/>
    <lineage>
        <taxon>Eukaryota</taxon>
        <taxon>Fungi</taxon>
        <taxon>Dikarya</taxon>
        <taxon>Basidiomycota</taxon>
        <taxon>Ustilaginomycotina</taxon>
        <taxon>Malasseziomycetes</taxon>
        <taxon>Malasseziales</taxon>
        <taxon>Malasseziaceae</taxon>
        <taxon>Malassezia</taxon>
    </lineage>
</organism>
<dbReference type="GO" id="GO:0016758">
    <property type="term" value="F:hexosyltransferase activity"/>
    <property type="evidence" value="ECO:0007669"/>
    <property type="project" value="UniProtKB-ARBA"/>
</dbReference>
<keyword evidence="3" id="KW-1133">Transmembrane helix</keyword>
<dbReference type="Pfam" id="PF06722">
    <property type="entry name" value="EryCIII-like_C"/>
    <property type="match status" value="1"/>
</dbReference>
<feature type="transmembrane region" description="Helical" evidence="3">
    <location>
        <begin position="206"/>
        <end position="228"/>
    </location>
</feature>
<keyword evidence="6" id="KW-1185">Reference proteome</keyword>
<keyword evidence="3" id="KW-0812">Transmembrane</keyword>
<dbReference type="PANTHER" id="PTHR48043:SF151">
    <property type="entry name" value="GLYCOSYLTRANSFERASE FAMILY 1 PROTEIN"/>
    <property type="match status" value="1"/>
</dbReference>
<feature type="domain" description="Erythromycin biosynthesis protein CIII-like C-terminal" evidence="4">
    <location>
        <begin position="418"/>
        <end position="517"/>
    </location>
</feature>
<evidence type="ECO:0000256" key="1">
    <source>
        <dbReference type="ARBA" id="ARBA00022676"/>
    </source>
</evidence>
<dbReference type="GO" id="GO:0008194">
    <property type="term" value="F:UDP-glycosyltransferase activity"/>
    <property type="evidence" value="ECO:0007669"/>
    <property type="project" value="InterPro"/>
</dbReference>
<dbReference type="InterPro" id="IPR050271">
    <property type="entry name" value="UDP-glycosyltransferase"/>
</dbReference>
<dbReference type="InterPro" id="IPR002213">
    <property type="entry name" value="UDP_glucos_trans"/>
</dbReference>
<keyword evidence="2" id="KW-0808">Transferase</keyword>
<dbReference type="VEuPathDB" id="FungiDB:Malapachy_1384"/>
<dbReference type="Gene3D" id="3.40.50.2000">
    <property type="entry name" value="Glycogen Phosphorylase B"/>
    <property type="match status" value="2"/>
</dbReference>
<evidence type="ECO:0000259" key="4">
    <source>
        <dbReference type="Pfam" id="PF06722"/>
    </source>
</evidence>
<dbReference type="SUPFAM" id="SSF53756">
    <property type="entry name" value="UDP-Glycosyltransferase/glycogen phosphorylase"/>
    <property type="match status" value="1"/>
</dbReference>
<dbReference type="OrthoDB" id="5835829at2759"/>
<keyword evidence="3" id="KW-0472">Membrane</keyword>
<dbReference type="STRING" id="77020.A0A0M9VN74"/>
<dbReference type="CDD" id="cd03784">
    <property type="entry name" value="GT1_Gtf-like"/>
    <property type="match status" value="1"/>
</dbReference>
<dbReference type="AlphaFoldDB" id="A0A0M9VN74"/>
<comment type="caution">
    <text evidence="5">The sequence shown here is derived from an EMBL/GenBank/DDBJ whole genome shotgun (WGS) entry which is preliminary data.</text>
</comment>
<name>A0A0M9VN74_9BASI</name>
<reference evidence="5 6" key="1">
    <citation type="submission" date="2015-07" db="EMBL/GenBank/DDBJ databases">
        <title>Draft Genome Sequence of Malassezia furfur CBS1878 and Malassezia pachydermatis CBS1879.</title>
        <authorList>
            <person name="Triana S."/>
            <person name="Ohm R."/>
            <person name="Gonzalez A."/>
            <person name="DeCock H."/>
            <person name="Restrepo S."/>
            <person name="Celis A."/>
        </authorList>
    </citation>
    <scope>NUCLEOTIDE SEQUENCE [LARGE SCALE GENOMIC DNA]</scope>
    <source>
        <strain evidence="5 6">CBS 1879</strain>
    </source>
</reference>
<dbReference type="InterPro" id="IPR010610">
    <property type="entry name" value="EryCIII-like_C"/>
</dbReference>
<protein>
    <submittedName>
        <fullName evidence="5">Cytochrome p450</fullName>
    </submittedName>
</protein>
<dbReference type="PANTHER" id="PTHR48043">
    <property type="entry name" value="EG:EG0003.4 PROTEIN-RELATED"/>
    <property type="match status" value="1"/>
</dbReference>
<accession>A0A0M9VN74</accession>
<evidence type="ECO:0000313" key="5">
    <source>
        <dbReference type="EMBL" id="KOS12782.1"/>
    </source>
</evidence>